<gene>
    <name evidence="1" type="ORF">QYB95_18445</name>
</gene>
<dbReference type="RefSeq" id="WP_301139836.1">
    <property type="nucleotide sequence ID" value="NZ_JAUHTQ010000024.1"/>
</dbReference>
<organism evidence="1 2">
    <name type="scientific">Ureibacillus aquaedulcis</name>
    <dbReference type="NCBI Taxonomy" id="3058421"/>
    <lineage>
        <taxon>Bacteria</taxon>
        <taxon>Bacillati</taxon>
        <taxon>Bacillota</taxon>
        <taxon>Bacilli</taxon>
        <taxon>Bacillales</taxon>
        <taxon>Caryophanaceae</taxon>
        <taxon>Ureibacillus</taxon>
    </lineage>
</organism>
<evidence type="ECO:0000313" key="1">
    <source>
        <dbReference type="EMBL" id="MDN4495526.1"/>
    </source>
</evidence>
<evidence type="ECO:0008006" key="3">
    <source>
        <dbReference type="Google" id="ProtNLM"/>
    </source>
</evidence>
<keyword evidence="2" id="KW-1185">Reference proteome</keyword>
<name>A0ABT8GVZ6_9BACL</name>
<accession>A0ABT8GVZ6</accession>
<comment type="caution">
    <text evidence="1">The sequence shown here is derived from an EMBL/GenBank/DDBJ whole genome shotgun (WGS) entry which is preliminary data.</text>
</comment>
<dbReference type="EMBL" id="JAUHTQ010000024">
    <property type="protein sequence ID" value="MDN4495526.1"/>
    <property type="molecule type" value="Genomic_DNA"/>
</dbReference>
<reference evidence="1" key="1">
    <citation type="submission" date="2023-07" db="EMBL/GenBank/DDBJ databases">
        <title>Ureibacillus sp. isolated from freshwater well.</title>
        <authorList>
            <person name="Kirdat K."/>
            <person name="Bhatt A."/>
            <person name="Teware R."/>
            <person name="Bhavsar Y."/>
            <person name="Yadav A."/>
        </authorList>
    </citation>
    <scope>NUCLEOTIDE SEQUENCE</scope>
    <source>
        <strain evidence="1">BA0131</strain>
    </source>
</reference>
<proteinExistence type="predicted"/>
<dbReference type="SUPFAM" id="SSF89447">
    <property type="entry name" value="AbrB/MazE/MraZ-like"/>
    <property type="match status" value="1"/>
</dbReference>
<dbReference type="InterPro" id="IPR037914">
    <property type="entry name" value="SpoVT-AbrB_sf"/>
</dbReference>
<dbReference type="Proteomes" id="UP001172743">
    <property type="component" value="Unassembled WGS sequence"/>
</dbReference>
<sequence length="90" mass="10165">MNEKKKVKLSKQRQITIPKVYFDALQMQDEVTIELVESGLLIKPVHKLPEDFAEQLLESLVKKGLSGQELVEKFKEAKNNVGGIIGSSKR</sequence>
<protein>
    <recommendedName>
        <fullName evidence="3">SpoVT-AbrB domain-containing protein</fullName>
    </recommendedName>
</protein>
<evidence type="ECO:0000313" key="2">
    <source>
        <dbReference type="Proteomes" id="UP001172743"/>
    </source>
</evidence>